<evidence type="ECO:0000256" key="8">
    <source>
        <dbReference type="ARBA" id="ARBA00022691"/>
    </source>
</evidence>
<dbReference type="PATRIC" id="fig|1205910.3.peg.1106"/>
<gene>
    <name evidence="12" type="ordered locus">B005_1161</name>
</gene>
<accession>J7L6F4</accession>
<dbReference type="CDD" id="cd02440">
    <property type="entry name" value="AdoMet_MTases"/>
    <property type="match status" value="1"/>
</dbReference>
<proteinExistence type="inferred from homology"/>
<comment type="subcellular location">
    <subcellularLocation>
        <location evidence="1">Cytoplasm</location>
    </subcellularLocation>
</comment>
<dbReference type="RefSeq" id="WP_014911669.1">
    <property type="nucleotide sequence ID" value="NC_018524.1"/>
</dbReference>
<reference evidence="13" key="2">
    <citation type="submission" date="2012-08" db="EMBL/GenBank/DDBJ databases">
        <title>Whole-genome sequence of Nocardiopsis alba strain ATCC BAA-2165 associated with honeybees.</title>
        <authorList>
            <person name="Qiao J."/>
            <person name="Chen L."/>
            <person name="Li Y."/>
            <person name="Wang J."/>
            <person name="Zhang W."/>
            <person name="Chen S."/>
        </authorList>
    </citation>
    <scope>NUCLEOTIDE SEQUENCE [LARGE SCALE GENOMIC DNA]</scope>
    <source>
        <strain evidence="13">ATCC BAA-2165 / BE74</strain>
    </source>
</reference>
<dbReference type="AlphaFoldDB" id="J7L6F4"/>
<evidence type="ECO:0000256" key="10">
    <source>
        <dbReference type="ARBA" id="ARBA00031323"/>
    </source>
</evidence>
<dbReference type="InterPro" id="IPR029063">
    <property type="entry name" value="SAM-dependent_MTases_sf"/>
</dbReference>
<dbReference type="HOGENOM" id="CLU_037629_0_1_11"/>
<evidence type="ECO:0000256" key="4">
    <source>
        <dbReference type="ARBA" id="ARBA00013346"/>
    </source>
</evidence>
<evidence type="ECO:0000256" key="1">
    <source>
        <dbReference type="ARBA" id="ARBA00004496"/>
    </source>
</evidence>
<protein>
    <recommendedName>
        <fullName evidence="4">Protein-L-isoaspartate O-methyltransferase</fullName>
        <ecNumber evidence="3">2.1.1.77</ecNumber>
    </recommendedName>
    <alternativeName>
        <fullName evidence="11">L-isoaspartyl protein carboxyl methyltransferase</fullName>
    </alternativeName>
    <alternativeName>
        <fullName evidence="9">Protein L-isoaspartyl methyltransferase</fullName>
    </alternativeName>
    <alternativeName>
        <fullName evidence="10">Protein-beta-aspartate methyltransferase</fullName>
    </alternativeName>
</protein>
<dbReference type="GO" id="GO:0004719">
    <property type="term" value="F:protein-L-isoaspartate (D-aspartate) O-methyltransferase activity"/>
    <property type="evidence" value="ECO:0007669"/>
    <property type="project" value="UniProtKB-EC"/>
</dbReference>
<evidence type="ECO:0000256" key="2">
    <source>
        <dbReference type="ARBA" id="ARBA00005369"/>
    </source>
</evidence>
<evidence type="ECO:0000256" key="11">
    <source>
        <dbReference type="ARBA" id="ARBA00031350"/>
    </source>
</evidence>
<keyword evidence="6 12" id="KW-0489">Methyltransferase</keyword>
<dbReference type="PANTHER" id="PTHR11579:SF0">
    <property type="entry name" value="PROTEIN-L-ISOASPARTATE(D-ASPARTATE) O-METHYLTRANSFERASE"/>
    <property type="match status" value="1"/>
</dbReference>
<evidence type="ECO:0000256" key="6">
    <source>
        <dbReference type="ARBA" id="ARBA00022603"/>
    </source>
</evidence>
<dbReference type="Pfam" id="PF01135">
    <property type="entry name" value="PCMT"/>
    <property type="match status" value="1"/>
</dbReference>
<organism evidence="12 13">
    <name type="scientific">Nocardiopsis alba (strain ATCC BAA-2165 / BE74)</name>
    <dbReference type="NCBI Taxonomy" id="1205910"/>
    <lineage>
        <taxon>Bacteria</taxon>
        <taxon>Bacillati</taxon>
        <taxon>Actinomycetota</taxon>
        <taxon>Actinomycetes</taxon>
        <taxon>Streptosporangiales</taxon>
        <taxon>Nocardiopsidaceae</taxon>
        <taxon>Nocardiopsis</taxon>
    </lineage>
</organism>
<dbReference type="GO" id="GO:0032259">
    <property type="term" value="P:methylation"/>
    <property type="evidence" value="ECO:0007669"/>
    <property type="project" value="UniProtKB-KW"/>
</dbReference>
<evidence type="ECO:0000313" key="13">
    <source>
        <dbReference type="Proteomes" id="UP000003779"/>
    </source>
</evidence>
<dbReference type="KEGG" id="nal:B005_1161"/>
<sequence>MEAGTRGTTSSASHPAGVLARHWRTAFERVERHRFLPDRISGPDGVTADRSRDPGHWLGLAYADIPIVTQVDDGAENGPGYPTSSASQPTIVADMLRRLDVFPGRRVLEIGTGTGYNAALLSQLLGDAAVTSVEIDADLAETARTRLREAGFGTFVVTGDGTLGCPSRAPFDRVICTAAVQRVPYPWIEQTRSGGRILTPWGNAFHNGVLADLTVGPDATARGRFGGDAAFMWVRAQRVPRRVVEAFVRPEEQAFESTRTELHPYEPIGDFDASFAIGLRMPTVLNRVEFSEDDGQRYTVYLVDPETASWASWRIEPEHRETGHEVRQHGPRELFTELEAAYHWWRERGRPVHARFGLTVSAERQSVWLDDETGLVP</sequence>
<dbReference type="eggNOG" id="COG2518">
    <property type="taxonomic scope" value="Bacteria"/>
</dbReference>
<evidence type="ECO:0000313" key="12">
    <source>
        <dbReference type="EMBL" id="AFR09213.1"/>
    </source>
</evidence>
<dbReference type="EMBL" id="CP003788">
    <property type="protein sequence ID" value="AFR09213.1"/>
    <property type="molecule type" value="Genomic_DNA"/>
</dbReference>
<comment type="similarity">
    <text evidence="2">Belongs to the methyltransferase superfamily. L-isoaspartyl/D-aspartyl protein methyltransferase family.</text>
</comment>
<evidence type="ECO:0000256" key="9">
    <source>
        <dbReference type="ARBA" id="ARBA00030757"/>
    </source>
</evidence>
<dbReference type="STRING" id="1205910.B005_1161"/>
<dbReference type="Proteomes" id="UP000003779">
    <property type="component" value="Chromosome"/>
</dbReference>
<evidence type="ECO:0000256" key="3">
    <source>
        <dbReference type="ARBA" id="ARBA00011890"/>
    </source>
</evidence>
<reference evidence="12 13" key="1">
    <citation type="journal article" date="2012" name="J. Bacteriol.">
        <title>Whole-Genome Sequence of Nocardiopsis alba Strain ATCC BAA-2165, Associated with Honeybees.</title>
        <authorList>
            <person name="Qiao J."/>
            <person name="Chen L."/>
            <person name="Li Y."/>
            <person name="Wang J."/>
            <person name="Zhang W."/>
            <person name="Chen S."/>
        </authorList>
    </citation>
    <scope>NUCLEOTIDE SEQUENCE [LARGE SCALE GENOMIC DNA]</scope>
    <source>
        <strain evidence="13">ATCC BAA-2165 / BE74</strain>
    </source>
</reference>
<keyword evidence="5" id="KW-0963">Cytoplasm</keyword>
<dbReference type="InterPro" id="IPR000682">
    <property type="entry name" value="PCMT"/>
</dbReference>
<dbReference type="Gene3D" id="3.40.50.150">
    <property type="entry name" value="Vaccinia Virus protein VP39"/>
    <property type="match status" value="1"/>
</dbReference>
<dbReference type="SUPFAM" id="SSF53335">
    <property type="entry name" value="S-adenosyl-L-methionine-dependent methyltransferases"/>
    <property type="match status" value="1"/>
</dbReference>
<evidence type="ECO:0000256" key="7">
    <source>
        <dbReference type="ARBA" id="ARBA00022679"/>
    </source>
</evidence>
<dbReference type="GO" id="GO:0005737">
    <property type="term" value="C:cytoplasm"/>
    <property type="evidence" value="ECO:0007669"/>
    <property type="project" value="UniProtKB-SubCell"/>
</dbReference>
<evidence type="ECO:0000256" key="5">
    <source>
        <dbReference type="ARBA" id="ARBA00022490"/>
    </source>
</evidence>
<dbReference type="EC" id="2.1.1.77" evidence="3"/>
<name>J7L6F4_NOCAA</name>
<keyword evidence="8" id="KW-0949">S-adenosyl-L-methionine</keyword>
<dbReference type="PANTHER" id="PTHR11579">
    <property type="entry name" value="PROTEIN-L-ISOASPARTATE O-METHYLTRANSFERASE"/>
    <property type="match status" value="1"/>
</dbReference>
<keyword evidence="7 12" id="KW-0808">Transferase</keyword>